<evidence type="ECO:0000313" key="3">
    <source>
        <dbReference type="Proteomes" id="UP000187209"/>
    </source>
</evidence>
<sequence length="125" mass="14166">MKQTLYELKIEAKNCASAKSKLHTKDHGFSKNKDSFCLPETLESEAKGSFILKNTDTAGLLDGLKNSLSELENKLIDSEIKTRDYDKDNEKIREIVKDLENKIEKRKFYGKDTKGSSCASKCEII</sequence>
<evidence type="ECO:0000256" key="1">
    <source>
        <dbReference type="SAM" id="Coils"/>
    </source>
</evidence>
<proteinExistence type="predicted"/>
<accession>A0A1R2BUE8</accession>
<dbReference type="Proteomes" id="UP000187209">
    <property type="component" value="Unassembled WGS sequence"/>
</dbReference>
<feature type="coiled-coil region" evidence="1">
    <location>
        <begin position="61"/>
        <end position="102"/>
    </location>
</feature>
<gene>
    <name evidence="2" type="ORF">SteCoe_19302</name>
</gene>
<protein>
    <submittedName>
        <fullName evidence="2">Uncharacterized protein</fullName>
    </submittedName>
</protein>
<keyword evidence="3" id="KW-1185">Reference proteome</keyword>
<keyword evidence="1" id="KW-0175">Coiled coil</keyword>
<evidence type="ECO:0000313" key="2">
    <source>
        <dbReference type="EMBL" id="OMJ80449.1"/>
    </source>
</evidence>
<comment type="caution">
    <text evidence="2">The sequence shown here is derived from an EMBL/GenBank/DDBJ whole genome shotgun (WGS) entry which is preliminary data.</text>
</comment>
<dbReference type="EMBL" id="MPUH01000423">
    <property type="protein sequence ID" value="OMJ80449.1"/>
    <property type="molecule type" value="Genomic_DNA"/>
</dbReference>
<reference evidence="2 3" key="1">
    <citation type="submission" date="2016-11" db="EMBL/GenBank/DDBJ databases">
        <title>The macronuclear genome of Stentor coeruleus: a giant cell with tiny introns.</title>
        <authorList>
            <person name="Slabodnick M."/>
            <person name="Ruby J.G."/>
            <person name="Reiff S.B."/>
            <person name="Swart E.C."/>
            <person name="Gosai S."/>
            <person name="Prabakaran S."/>
            <person name="Witkowska E."/>
            <person name="Larue G.E."/>
            <person name="Fisher S."/>
            <person name="Freeman R.M."/>
            <person name="Gunawardena J."/>
            <person name="Chu W."/>
            <person name="Stover N.A."/>
            <person name="Gregory B.D."/>
            <person name="Nowacki M."/>
            <person name="Derisi J."/>
            <person name="Roy S.W."/>
            <person name="Marshall W.F."/>
            <person name="Sood P."/>
        </authorList>
    </citation>
    <scope>NUCLEOTIDE SEQUENCE [LARGE SCALE GENOMIC DNA]</scope>
    <source>
        <strain evidence="2">WM001</strain>
    </source>
</reference>
<dbReference type="AlphaFoldDB" id="A0A1R2BUE8"/>
<name>A0A1R2BUE8_9CILI</name>
<organism evidence="2 3">
    <name type="scientific">Stentor coeruleus</name>
    <dbReference type="NCBI Taxonomy" id="5963"/>
    <lineage>
        <taxon>Eukaryota</taxon>
        <taxon>Sar</taxon>
        <taxon>Alveolata</taxon>
        <taxon>Ciliophora</taxon>
        <taxon>Postciliodesmatophora</taxon>
        <taxon>Heterotrichea</taxon>
        <taxon>Heterotrichida</taxon>
        <taxon>Stentoridae</taxon>
        <taxon>Stentor</taxon>
    </lineage>
</organism>